<reference evidence="1 2" key="1">
    <citation type="submission" date="2019-02" db="EMBL/GenBank/DDBJ databases">
        <authorList>
            <consortium name="Pathogen Informatics"/>
        </authorList>
    </citation>
    <scope>NUCLEOTIDE SEQUENCE [LARGE SCALE GENOMIC DNA]</scope>
    <source>
        <strain evidence="1 2">3012STDY7103891</strain>
    </source>
</reference>
<dbReference type="AlphaFoldDB" id="A0A449IF22"/>
<proteinExistence type="predicted"/>
<evidence type="ECO:0000313" key="2">
    <source>
        <dbReference type="Proteomes" id="UP000330809"/>
    </source>
</evidence>
<protein>
    <submittedName>
        <fullName evidence="1">Uncharacterized protein</fullName>
    </submittedName>
</protein>
<gene>
    <name evidence="1" type="ORF">NCTC10754_00628</name>
</gene>
<name>A0A449IF22_PSEFR</name>
<accession>A0A449IF22</accession>
<organism evidence="1 2">
    <name type="scientific">Pseudomonas fragi</name>
    <dbReference type="NCBI Taxonomy" id="296"/>
    <lineage>
        <taxon>Bacteria</taxon>
        <taxon>Pseudomonadati</taxon>
        <taxon>Pseudomonadota</taxon>
        <taxon>Gammaproteobacteria</taxon>
        <taxon>Pseudomonadales</taxon>
        <taxon>Pseudomonadaceae</taxon>
        <taxon>Pseudomonas</taxon>
    </lineage>
</organism>
<dbReference type="EMBL" id="CAACYJ010000012">
    <property type="protein sequence ID" value="VFB18092.1"/>
    <property type="molecule type" value="Genomic_DNA"/>
</dbReference>
<sequence length="71" mass="7613">MQLPEHKRKWPFNALAHPANPRGIQTTAVPSTSLINQLKGQPCIGGTHPLVVNQLKAGLTVTALTKASEHP</sequence>
<evidence type="ECO:0000313" key="1">
    <source>
        <dbReference type="EMBL" id="VFB18092.1"/>
    </source>
</evidence>
<dbReference type="Proteomes" id="UP000330809">
    <property type="component" value="Unassembled WGS sequence"/>
</dbReference>